<name>A0A7X5WZS4_STRMQ</name>
<dbReference type="InterPro" id="IPR000847">
    <property type="entry name" value="LysR_HTH_N"/>
</dbReference>
<dbReference type="PROSITE" id="PS50931">
    <property type="entry name" value="HTH_LYSR"/>
    <property type="match status" value="1"/>
</dbReference>
<gene>
    <name evidence="6" type="ORF">SMALB_1965</name>
</gene>
<dbReference type="Pfam" id="PF00126">
    <property type="entry name" value="HTH_1"/>
    <property type="match status" value="1"/>
</dbReference>
<dbReference type="Proteomes" id="UP000536624">
    <property type="component" value="Unassembled WGS sequence"/>
</dbReference>
<feature type="domain" description="HTH lysR-type" evidence="5">
    <location>
        <begin position="9"/>
        <end position="66"/>
    </location>
</feature>
<sequence length="307" mass="33423">MRSGDNVGVELRQIEYFVAVAEESSFTRAAERSQVSQSGLSAAIRSLERELGSSLFHRTTRSVQLSRAGMALLPKAREMLRLATAGRDAVAATTAGLQGFLRLGAEQCLGVIDPPALLERFKRREPGIDIAFTQAGSAILLRRLREEQLDIAFVARPESSRRGDDLHWIQLSQQGLVLLSAPATPLAHGDEVAWEDLEGLTFVDFEEGWGARELSDLAFAARGVNRRVQYTVNDVHTLLDMVRRGLGVALVPEPVSRKPQAEGLAVRRPAVAGSWVVSMATRPALVASPHVAVFLELTAEEAGLLRD</sequence>
<comment type="similarity">
    <text evidence="1">Belongs to the LysR transcriptional regulatory family.</text>
</comment>
<dbReference type="SUPFAM" id="SSF53850">
    <property type="entry name" value="Periplasmic binding protein-like II"/>
    <property type="match status" value="1"/>
</dbReference>
<accession>A0A7X5WZS4</accession>
<keyword evidence="3" id="KW-0238">DNA-binding</keyword>
<dbReference type="Gene3D" id="1.10.10.10">
    <property type="entry name" value="Winged helix-like DNA-binding domain superfamily/Winged helix DNA-binding domain"/>
    <property type="match status" value="1"/>
</dbReference>
<evidence type="ECO:0000256" key="3">
    <source>
        <dbReference type="ARBA" id="ARBA00023125"/>
    </source>
</evidence>
<proteinExistence type="inferred from homology"/>
<keyword evidence="2" id="KW-0805">Transcription regulation</keyword>
<dbReference type="SUPFAM" id="SSF46785">
    <property type="entry name" value="Winged helix' DNA-binding domain"/>
    <property type="match status" value="1"/>
</dbReference>
<evidence type="ECO:0000256" key="4">
    <source>
        <dbReference type="ARBA" id="ARBA00023163"/>
    </source>
</evidence>
<evidence type="ECO:0000313" key="7">
    <source>
        <dbReference type="Proteomes" id="UP000536624"/>
    </source>
</evidence>
<evidence type="ECO:0000256" key="1">
    <source>
        <dbReference type="ARBA" id="ARBA00009437"/>
    </source>
</evidence>
<evidence type="ECO:0000259" key="5">
    <source>
        <dbReference type="PROSITE" id="PS50931"/>
    </source>
</evidence>
<dbReference type="EMBL" id="JAALLH010000001">
    <property type="protein sequence ID" value="NIY64017.1"/>
    <property type="molecule type" value="Genomic_DNA"/>
</dbReference>
<dbReference type="PRINTS" id="PR00039">
    <property type="entry name" value="HTHLYSR"/>
</dbReference>
<dbReference type="InterPro" id="IPR050950">
    <property type="entry name" value="HTH-type_LysR_regulators"/>
</dbReference>
<dbReference type="PANTHER" id="PTHR30419">
    <property type="entry name" value="HTH-TYPE TRANSCRIPTIONAL REGULATOR YBHD"/>
    <property type="match status" value="1"/>
</dbReference>
<keyword evidence="4" id="KW-0804">Transcription</keyword>
<dbReference type="GO" id="GO:0003700">
    <property type="term" value="F:DNA-binding transcription factor activity"/>
    <property type="evidence" value="ECO:0007669"/>
    <property type="project" value="InterPro"/>
</dbReference>
<reference evidence="6 7" key="1">
    <citation type="submission" date="2020-02" db="EMBL/GenBank/DDBJ databases">
        <title>Streptomyces malaysiensis DSM14702 (JHCC583434, PFL_A843) Genome sequencing and assembly.</title>
        <authorList>
            <person name="Samborskyy M."/>
        </authorList>
    </citation>
    <scope>NUCLEOTIDE SEQUENCE [LARGE SCALE GENOMIC DNA]</scope>
    <source>
        <strain evidence="6 7">DSM 14702</strain>
    </source>
</reference>
<evidence type="ECO:0000256" key="2">
    <source>
        <dbReference type="ARBA" id="ARBA00023015"/>
    </source>
</evidence>
<dbReference type="AlphaFoldDB" id="A0A7X5WZS4"/>
<dbReference type="InterPro" id="IPR036390">
    <property type="entry name" value="WH_DNA-bd_sf"/>
</dbReference>
<comment type="caution">
    <text evidence="6">The sequence shown here is derived from an EMBL/GenBank/DDBJ whole genome shotgun (WGS) entry which is preliminary data.</text>
</comment>
<organism evidence="6 7">
    <name type="scientific">Streptomyces malaysiensis</name>
    <dbReference type="NCBI Taxonomy" id="92644"/>
    <lineage>
        <taxon>Bacteria</taxon>
        <taxon>Bacillati</taxon>
        <taxon>Actinomycetota</taxon>
        <taxon>Actinomycetes</taxon>
        <taxon>Kitasatosporales</taxon>
        <taxon>Streptomycetaceae</taxon>
        <taxon>Streptomyces</taxon>
        <taxon>Streptomyces violaceusniger group</taxon>
    </lineage>
</organism>
<dbReference type="GO" id="GO:0003677">
    <property type="term" value="F:DNA binding"/>
    <property type="evidence" value="ECO:0007669"/>
    <property type="project" value="UniProtKB-KW"/>
</dbReference>
<dbReference type="Pfam" id="PF03466">
    <property type="entry name" value="LysR_substrate"/>
    <property type="match status" value="1"/>
</dbReference>
<dbReference type="InterPro" id="IPR005119">
    <property type="entry name" value="LysR_subst-bd"/>
</dbReference>
<dbReference type="InterPro" id="IPR036388">
    <property type="entry name" value="WH-like_DNA-bd_sf"/>
</dbReference>
<dbReference type="PANTHER" id="PTHR30419:SF31">
    <property type="entry name" value="BLR3139 PROTEIN"/>
    <property type="match status" value="1"/>
</dbReference>
<protein>
    <submittedName>
        <fullName evidence="6">Transcriptional regulator, LysR family</fullName>
    </submittedName>
</protein>
<dbReference type="GO" id="GO:0005829">
    <property type="term" value="C:cytosol"/>
    <property type="evidence" value="ECO:0007669"/>
    <property type="project" value="TreeGrafter"/>
</dbReference>
<dbReference type="FunFam" id="1.10.10.10:FF:000001">
    <property type="entry name" value="LysR family transcriptional regulator"/>
    <property type="match status" value="1"/>
</dbReference>
<dbReference type="Gene3D" id="3.40.190.290">
    <property type="match status" value="1"/>
</dbReference>
<evidence type="ECO:0000313" key="6">
    <source>
        <dbReference type="EMBL" id="NIY64017.1"/>
    </source>
</evidence>